<evidence type="ECO:0000313" key="1">
    <source>
        <dbReference type="EMBL" id="KAK5843371.1"/>
    </source>
</evidence>
<sequence>MVKERLDQFVFSSTACSAYPYIDSKVTRQSSSDHKVIMFDTLGKKPKEKQVDLRLLLRFEACGARDERAKKIVKDSWCNNSDSIVEKMICIHRRKKNDINRLKDNNGYWVYNNSDKCHVARDYFIDLFQTSTNTVNNMDICFIPKCVSEEINKNLTKSFTNEEIFKAFNQMGPRNALGIDGLPEIFFKEN</sequence>
<reference evidence="1 2" key="1">
    <citation type="submission" date="2023-03" db="EMBL/GenBank/DDBJ databases">
        <title>WGS of Gossypium arboreum.</title>
        <authorList>
            <person name="Yu D."/>
        </authorList>
    </citation>
    <scope>NUCLEOTIDE SEQUENCE [LARGE SCALE GENOMIC DNA]</scope>
    <source>
        <tissue evidence="1">Leaf</tissue>
    </source>
</reference>
<proteinExistence type="predicted"/>
<dbReference type="EMBL" id="JARKNE010000002">
    <property type="protein sequence ID" value="KAK5843371.1"/>
    <property type="molecule type" value="Genomic_DNA"/>
</dbReference>
<keyword evidence="2" id="KW-1185">Reference proteome</keyword>
<evidence type="ECO:0000313" key="2">
    <source>
        <dbReference type="Proteomes" id="UP001358586"/>
    </source>
</evidence>
<gene>
    <name evidence="1" type="ORF">PVK06_005826</name>
</gene>
<accession>A0ABR0QVL5</accession>
<protein>
    <submittedName>
        <fullName evidence="1">Uncharacterized protein</fullName>
    </submittedName>
</protein>
<organism evidence="1 2">
    <name type="scientific">Gossypium arboreum</name>
    <name type="common">Tree cotton</name>
    <name type="synonym">Gossypium nanking</name>
    <dbReference type="NCBI Taxonomy" id="29729"/>
    <lineage>
        <taxon>Eukaryota</taxon>
        <taxon>Viridiplantae</taxon>
        <taxon>Streptophyta</taxon>
        <taxon>Embryophyta</taxon>
        <taxon>Tracheophyta</taxon>
        <taxon>Spermatophyta</taxon>
        <taxon>Magnoliopsida</taxon>
        <taxon>eudicotyledons</taxon>
        <taxon>Gunneridae</taxon>
        <taxon>Pentapetalae</taxon>
        <taxon>rosids</taxon>
        <taxon>malvids</taxon>
        <taxon>Malvales</taxon>
        <taxon>Malvaceae</taxon>
        <taxon>Malvoideae</taxon>
        <taxon>Gossypium</taxon>
    </lineage>
</organism>
<name>A0ABR0QVL5_GOSAR</name>
<comment type="caution">
    <text evidence="1">The sequence shown here is derived from an EMBL/GenBank/DDBJ whole genome shotgun (WGS) entry which is preliminary data.</text>
</comment>
<dbReference type="Proteomes" id="UP001358586">
    <property type="component" value="Chromosome 2"/>
</dbReference>